<keyword evidence="2" id="KW-1185">Reference proteome</keyword>
<reference evidence="1 2" key="1">
    <citation type="submission" date="2024-08" db="EMBL/GenBank/DDBJ databases">
        <title>Insights into the chromosomal genome structure of Flemingia macrophylla.</title>
        <authorList>
            <person name="Ding Y."/>
            <person name="Zhao Y."/>
            <person name="Bi W."/>
            <person name="Wu M."/>
            <person name="Zhao G."/>
            <person name="Gong Y."/>
            <person name="Li W."/>
            <person name="Zhang P."/>
        </authorList>
    </citation>
    <scope>NUCLEOTIDE SEQUENCE [LARGE SCALE GENOMIC DNA]</scope>
    <source>
        <strain evidence="1">DYQJB</strain>
        <tissue evidence="1">Leaf</tissue>
    </source>
</reference>
<name>A0ABD1MM14_9FABA</name>
<sequence>MKTKSTPKDSKIATATNNFHLSNKLGKGGYGPVYKVVFFNREMALDESEEEVISPKLVIQKGKEPMSTVAPEVPGISSFTLWRFSIIFLLRFRRVSFWRRSWRIYKHRDLIKNMAVTLVRQDPCIRIQDGISLAISKEVDISHIIGGIFYYEHLISIGVSSKE</sequence>
<dbReference type="EMBL" id="JBGMDY010000004">
    <property type="protein sequence ID" value="KAL2336835.1"/>
    <property type="molecule type" value="Genomic_DNA"/>
</dbReference>
<proteinExistence type="predicted"/>
<evidence type="ECO:0000313" key="2">
    <source>
        <dbReference type="Proteomes" id="UP001603857"/>
    </source>
</evidence>
<dbReference type="AlphaFoldDB" id="A0ABD1MM14"/>
<evidence type="ECO:0008006" key="3">
    <source>
        <dbReference type="Google" id="ProtNLM"/>
    </source>
</evidence>
<dbReference type="Gene3D" id="3.30.200.20">
    <property type="entry name" value="Phosphorylase Kinase, domain 1"/>
    <property type="match status" value="1"/>
</dbReference>
<protein>
    <recommendedName>
        <fullName evidence="3">Protein kinase domain-containing protein</fullName>
    </recommendedName>
</protein>
<organism evidence="1 2">
    <name type="scientific">Flemingia macrophylla</name>
    <dbReference type="NCBI Taxonomy" id="520843"/>
    <lineage>
        <taxon>Eukaryota</taxon>
        <taxon>Viridiplantae</taxon>
        <taxon>Streptophyta</taxon>
        <taxon>Embryophyta</taxon>
        <taxon>Tracheophyta</taxon>
        <taxon>Spermatophyta</taxon>
        <taxon>Magnoliopsida</taxon>
        <taxon>eudicotyledons</taxon>
        <taxon>Gunneridae</taxon>
        <taxon>Pentapetalae</taxon>
        <taxon>rosids</taxon>
        <taxon>fabids</taxon>
        <taxon>Fabales</taxon>
        <taxon>Fabaceae</taxon>
        <taxon>Papilionoideae</taxon>
        <taxon>50 kb inversion clade</taxon>
        <taxon>NPAAA clade</taxon>
        <taxon>indigoferoid/millettioid clade</taxon>
        <taxon>Phaseoleae</taxon>
        <taxon>Flemingia</taxon>
    </lineage>
</organism>
<gene>
    <name evidence="1" type="ORF">Fmac_011281</name>
</gene>
<evidence type="ECO:0000313" key="1">
    <source>
        <dbReference type="EMBL" id="KAL2336835.1"/>
    </source>
</evidence>
<accession>A0ABD1MM14</accession>
<dbReference type="Proteomes" id="UP001603857">
    <property type="component" value="Unassembled WGS sequence"/>
</dbReference>
<comment type="caution">
    <text evidence="1">The sequence shown here is derived from an EMBL/GenBank/DDBJ whole genome shotgun (WGS) entry which is preliminary data.</text>
</comment>
<dbReference type="InterPro" id="IPR011009">
    <property type="entry name" value="Kinase-like_dom_sf"/>
</dbReference>
<dbReference type="SUPFAM" id="SSF56112">
    <property type="entry name" value="Protein kinase-like (PK-like)"/>
    <property type="match status" value="1"/>
</dbReference>